<proteinExistence type="predicted"/>
<name>A0AAP9YHL4_9GAMM</name>
<gene>
    <name evidence="1" type="ORF">GKQ51_11380</name>
</gene>
<evidence type="ECO:0000313" key="2">
    <source>
        <dbReference type="Proteomes" id="UP000596192"/>
    </source>
</evidence>
<dbReference type="Proteomes" id="UP000596192">
    <property type="component" value="Chromosome"/>
</dbReference>
<dbReference type="AlphaFoldDB" id="A0AAP9YHL4"/>
<evidence type="ECO:0000313" key="1">
    <source>
        <dbReference type="EMBL" id="QQE90891.1"/>
    </source>
</evidence>
<sequence>MGDLARPNHKHVNQTKVLLDDEFEDLLRCAARIHRTPKAVLAREVLKSWLLSLASDSKSDSHAA</sequence>
<dbReference type="EMBL" id="CP066310">
    <property type="protein sequence ID" value="QQE90891.1"/>
    <property type="molecule type" value="Genomic_DNA"/>
</dbReference>
<protein>
    <submittedName>
        <fullName evidence="1">Uncharacterized protein</fullName>
    </submittedName>
</protein>
<reference evidence="1 2" key="1">
    <citation type="submission" date="2020-12" db="EMBL/GenBank/DDBJ databases">
        <title>Genomic Analysis and Response surface optimization of nitrogen-fixing conditions for A. chroococcum strain HR1, Isolation from rhizosphere soil.</title>
        <authorList>
            <person name="Li J."/>
            <person name="Yang H."/>
            <person name="Liu H."/>
            <person name="Wang C."/>
            <person name="Tian Y."/>
            <person name="Lu X.Y."/>
        </authorList>
    </citation>
    <scope>NUCLEOTIDE SEQUENCE [LARGE SCALE GENOMIC DNA]</scope>
    <source>
        <strain evidence="1 2">HR1</strain>
    </source>
</reference>
<accession>A0AAP9YHL4</accession>
<organism evidence="1 2">
    <name type="scientific">Azotobacter chroococcum</name>
    <dbReference type="NCBI Taxonomy" id="353"/>
    <lineage>
        <taxon>Bacteria</taxon>
        <taxon>Pseudomonadati</taxon>
        <taxon>Pseudomonadota</taxon>
        <taxon>Gammaproteobacteria</taxon>
        <taxon>Pseudomonadales</taxon>
        <taxon>Pseudomonadaceae</taxon>
        <taxon>Azotobacter</taxon>
    </lineage>
</organism>